<accession>A0ABY8QL23</accession>
<dbReference type="InterPro" id="IPR023157">
    <property type="entry name" value="AGR-C-984p-like_sf"/>
</dbReference>
<protein>
    <submittedName>
        <fullName evidence="1">DUF1217 domain-containing protein</fullName>
    </submittedName>
</protein>
<dbReference type="RefSeq" id="WP_282301304.1">
    <property type="nucleotide sequence ID" value="NZ_CP124616.1"/>
</dbReference>
<proteinExistence type="predicted"/>
<evidence type="ECO:0000313" key="1">
    <source>
        <dbReference type="EMBL" id="WGW04668.1"/>
    </source>
</evidence>
<organism evidence="1 2">
    <name type="scientific">Tropicibacter oceani</name>
    <dbReference type="NCBI Taxonomy" id="3058420"/>
    <lineage>
        <taxon>Bacteria</taxon>
        <taxon>Pseudomonadati</taxon>
        <taxon>Pseudomonadota</taxon>
        <taxon>Alphaproteobacteria</taxon>
        <taxon>Rhodobacterales</taxon>
        <taxon>Roseobacteraceae</taxon>
        <taxon>Tropicibacter</taxon>
    </lineage>
</organism>
<reference evidence="1 2" key="1">
    <citation type="submission" date="2023-05" db="EMBL/GenBank/DDBJ databases">
        <title>YMD87, complete Genome.</title>
        <authorList>
            <person name="Zhang J."/>
            <person name="Xu X."/>
        </authorList>
    </citation>
    <scope>NUCLEOTIDE SEQUENCE [LARGE SCALE GENOMIC DNA]</scope>
    <source>
        <strain evidence="1 2">YMD87</strain>
    </source>
</reference>
<gene>
    <name evidence="1" type="ORF">QF118_03710</name>
</gene>
<dbReference type="Gene3D" id="1.10.3700.10">
    <property type="entry name" value="AGR C 984p-like"/>
    <property type="match status" value="1"/>
</dbReference>
<dbReference type="EMBL" id="CP124616">
    <property type="protein sequence ID" value="WGW04668.1"/>
    <property type="molecule type" value="Genomic_DNA"/>
</dbReference>
<keyword evidence="2" id="KW-1185">Reference proteome</keyword>
<dbReference type="Pfam" id="PF06748">
    <property type="entry name" value="DUF1217"/>
    <property type="match status" value="1"/>
</dbReference>
<name>A0ABY8QL23_9RHOB</name>
<dbReference type="SUPFAM" id="SSF158837">
    <property type="entry name" value="AGR C 984p-like"/>
    <property type="match status" value="1"/>
</dbReference>
<evidence type="ECO:0000313" key="2">
    <source>
        <dbReference type="Proteomes" id="UP001241605"/>
    </source>
</evidence>
<sequence length="270" mass="29801">MSFQPVIVGSGLVGWQFLKATQDTQRQVFEKSADLVRDTDYFKENIGQIKTAEDLVSDRRLLRVALGAFGLQDDINNKFFIRKILEEGGADPQSLANKLSDDRYGAIASAFAFDSPVGARTQLSYFGDEIVAKYREQSFEVAVGDQDDSLRLALNFQRSLPELAEGSGGNDTKWFKVMGTTALRTVFETAMGLPSGFGQLDIDQQLEVFRDKAQSRFGVTEVSELADPEVMEKVVQTYLLQTQVQDFSQSSAGLVALSLLQSIPRTSLLG</sequence>
<dbReference type="InterPro" id="IPR010626">
    <property type="entry name" value="DUF1217"/>
</dbReference>
<dbReference type="Proteomes" id="UP001241605">
    <property type="component" value="Chromosome"/>
</dbReference>